<evidence type="ECO:0000313" key="5">
    <source>
        <dbReference type="EMBL" id="EFA86679.1"/>
    </source>
</evidence>
<comment type="caution">
    <text evidence="5">The sequence shown here is derived from an EMBL/GenBank/DDBJ whole genome shotgun (WGS) entry which is preliminary data.</text>
</comment>
<keyword evidence="2" id="KW-0677">Repeat</keyword>
<evidence type="ECO:0000313" key="6">
    <source>
        <dbReference type="Proteomes" id="UP000001396"/>
    </source>
</evidence>
<organism evidence="5 6">
    <name type="scientific">Heterostelium pallidum (strain ATCC 26659 / Pp 5 / PN500)</name>
    <name type="common">Cellular slime mold</name>
    <name type="synonym">Polysphondylium pallidum</name>
    <dbReference type="NCBI Taxonomy" id="670386"/>
    <lineage>
        <taxon>Eukaryota</taxon>
        <taxon>Amoebozoa</taxon>
        <taxon>Evosea</taxon>
        <taxon>Eumycetozoa</taxon>
        <taxon>Dictyostelia</taxon>
        <taxon>Acytosteliales</taxon>
        <taxon>Acytosteliaceae</taxon>
        <taxon>Heterostelium</taxon>
    </lineage>
</organism>
<reference evidence="5 6" key="1">
    <citation type="journal article" date="2011" name="Genome Res.">
        <title>Phylogeny-wide analysis of social amoeba genomes highlights ancient origins for complex intercellular communication.</title>
        <authorList>
            <person name="Heidel A.J."/>
            <person name="Lawal H.M."/>
            <person name="Felder M."/>
            <person name="Schilde C."/>
            <person name="Helps N.R."/>
            <person name="Tunggal B."/>
            <person name="Rivero F."/>
            <person name="John U."/>
            <person name="Schleicher M."/>
            <person name="Eichinger L."/>
            <person name="Platzer M."/>
            <person name="Noegel A.A."/>
            <person name="Schaap P."/>
            <person name="Gloeckner G."/>
        </authorList>
    </citation>
    <scope>NUCLEOTIDE SEQUENCE [LARGE SCALE GENOMIC DNA]</scope>
    <source>
        <strain evidence="6">ATCC 26659 / Pp 5 / PN500</strain>
    </source>
</reference>
<proteinExistence type="predicted"/>
<dbReference type="PANTHER" id="PTHR22850">
    <property type="entry name" value="WD40 REPEAT FAMILY"/>
    <property type="match status" value="1"/>
</dbReference>
<name>D3AWK6_HETP5</name>
<protein>
    <submittedName>
        <fullName evidence="5">Uncharacterized protein</fullName>
    </submittedName>
</protein>
<evidence type="ECO:0000256" key="1">
    <source>
        <dbReference type="ARBA" id="ARBA00022574"/>
    </source>
</evidence>
<dbReference type="SMART" id="SM00320">
    <property type="entry name" value="WD40"/>
    <property type="match status" value="4"/>
</dbReference>
<feature type="compositionally biased region" description="Low complexity" evidence="4">
    <location>
        <begin position="602"/>
        <end position="643"/>
    </location>
</feature>
<evidence type="ECO:0000256" key="3">
    <source>
        <dbReference type="PROSITE-ProRule" id="PRU00221"/>
    </source>
</evidence>
<keyword evidence="6" id="KW-1185">Reference proteome</keyword>
<feature type="compositionally biased region" description="Polar residues" evidence="4">
    <location>
        <begin position="592"/>
        <end position="601"/>
    </location>
</feature>
<dbReference type="SUPFAM" id="SSF50978">
    <property type="entry name" value="WD40 repeat-like"/>
    <property type="match status" value="1"/>
</dbReference>
<dbReference type="AlphaFoldDB" id="D3AWK6"/>
<evidence type="ECO:0000256" key="4">
    <source>
        <dbReference type="SAM" id="MobiDB-lite"/>
    </source>
</evidence>
<dbReference type="PROSITE" id="PS50082">
    <property type="entry name" value="WD_REPEATS_2"/>
    <property type="match status" value="1"/>
</dbReference>
<dbReference type="InParanoid" id="D3AWK6"/>
<keyword evidence="1 3" id="KW-0853">WD repeat</keyword>
<sequence>MLNQSLLQQQEDVQPASSLWRKHALNTGRRFQSKHINFEELNDRSIDHISKATQHNSTNHIVITDTSGKRDVARILKIKKQQQQKSSSGVKDAFDKVSIDITTEFLQESPISSLCWNDNSLLMGGANDGQIFLYNCKDDSGTFREEPTLAETYTITRLKGVKNMVYPVGAMGVDSAIKAVEINSLQSKQFACLENNAFHIWEFSNPVQPVVSFRASEMPLNVLSWSPHSRHYAAVGGAPPFNTVMLLDQRLMSTFRAKRNPIVWSSEINNSSTTKQGTCQAIAWHPFVPYWLATGNDNGVIDLWDLRSINKPVVSVFAHYGALSQLQWCPTHSELLVSAGYDHTFKMWNMAMEPHYNLFEKHQDAPFVHAGFFSNDGYNNYACTQNGQVIYSNISPKFMNPMIHTKDFSAGLEKAIVLANKHSRQDSVEKAHTLLMLCFQQSIEDSLSDVIKSSKPKTDMTAIFKKDMETYSYFTPPSYYEKFGTQLSSNLMTKIKELKINLDIQRHIKNSSSELVEIEHEILFTLKEDHLSIRMETIAELVSVILNFDAPKCYNFVIQLVEIFKNKLGLLLPIMRMLVYPSIYEKNPLHEPTTSNDGTTATPSDSNSSTPLSSSTNILQPATTTTATTSTTGKQQQQQQQQQIPPASPKVPHGTSSTPSTPKLNRLSTSIPKEVLDPEESKILEILNSPDAYIKQLSFMRGFTKILSSPTPVSDGSNPDFEDIIDYSSKNRPTIILSTSINRIYLSILAESFIYDQFYIVLLNLLSTTEGLEFNGPLKDLYDAFTPEFLSFIKNSQQRDKTKLWDSERFSTPLLTSISILFNVQQSIIPNDYYETLSTSIPVFIEELDNSFVSMLQQPDPSIPLPGKVQASQKAKAIFDQVKSLTEKQVQPATPQPEKRTSASKTASVTLSPIATNRSLALQQHIQSLNTVLNKYM</sequence>
<gene>
    <name evidence="5" type="ORF">PPL_00481</name>
</gene>
<dbReference type="Proteomes" id="UP000001396">
    <property type="component" value="Unassembled WGS sequence"/>
</dbReference>
<dbReference type="Gene3D" id="2.130.10.10">
    <property type="entry name" value="YVTN repeat-like/Quinoprotein amine dehydrogenase"/>
    <property type="match status" value="2"/>
</dbReference>
<dbReference type="InterPro" id="IPR015943">
    <property type="entry name" value="WD40/YVTN_repeat-like_dom_sf"/>
</dbReference>
<accession>D3AWK6</accession>
<dbReference type="STRING" id="670386.D3AWK6"/>
<evidence type="ECO:0000256" key="2">
    <source>
        <dbReference type="ARBA" id="ARBA00022737"/>
    </source>
</evidence>
<feature type="region of interest" description="Disordered" evidence="4">
    <location>
        <begin position="590"/>
        <end position="669"/>
    </location>
</feature>
<dbReference type="InterPro" id="IPR036322">
    <property type="entry name" value="WD40_repeat_dom_sf"/>
</dbReference>
<dbReference type="RefSeq" id="XP_020438783.1">
    <property type="nucleotide sequence ID" value="XM_020571509.1"/>
</dbReference>
<feature type="compositionally biased region" description="Polar residues" evidence="4">
    <location>
        <begin position="654"/>
        <end position="669"/>
    </location>
</feature>
<dbReference type="FunCoup" id="D3AWK6">
    <property type="interactions" value="71"/>
</dbReference>
<dbReference type="InterPro" id="IPR050459">
    <property type="entry name" value="WD_repeat_RBAP46/RBAP48/MSI1"/>
</dbReference>
<dbReference type="EMBL" id="ADBJ01000002">
    <property type="protein sequence ID" value="EFA86679.1"/>
    <property type="molecule type" value="Genomic_DNA"/>
</dbReference>
<feature type="repeat" description="WD" evidence="3">
    <location>
        <begin position="316"/>
        <end position="350"/>
    </location>
</feature>
<dbReference type="PROSITE" id="PS50294">
    <property type="entry name" value="WD_REPEATS_REGION"/>
    <property type="match status" value="1"/>
</dbReference>
<dbReference type="Pfam" id="PF00400">
    <property type="entry name" value="WD40"/>
    <property type="match status" value="1"/>
</dbReference>
<dbReference type="GeneID" id="31356014"/>
<dbReference type="OMA" id="HPFVPYW"/>
<dbReference type="InterPro" id="IPR001680">
    <property type="entry name" value="WD40_rpt"/>
</dbReference>
<feature type="region of interest" description="Disordered" evidence="4">
    <location>
        <begin position="887"/>
        <end position="908"/>
    </location>
</feature>